<dbReference type="GO" id="GO:0016539">
    <property type="term" value="P:intein-mediated protein splicing"/>
    <property type="evidence" value="ECO:0007669"/>
    <property type="project" value="InterPro"/>
</dbReference>
<dbReference type="GO" id="GO:0005524">
    <property type="term" value="F:ATP binding"/>
    <property type="evidence" value="ECO:0007669"/>
    <property type="project" value="InterPro"/>
</dbReference>
<dbReference type="GO" id="GO:0006281">
    <property type="term" value="P:DNA repair"/>
    <property type="evidence" value="ECO:0007669"/>
    <property type="project" value="TreeGrafter"/>
</dbReference>
<protein>
    <recommendedName>
        <fullName evidence="4">Helicase ATP-binding domain-containing protein</fullName>
    </recommendedName>
</protein>
<dbReference type="CDD" id="cd18793">
    <property type="entry name" value="SF2_C_SNF"/>
    <property type="match status" value="1"/>
</dbReference>
<dbReference type="Gene3D" id="3.40.50.300">
    <property type="entry name" value="P-loop containing nucleotide triphosphate hydrolases"/>
    <property type="match status" value="1"/>
</dbReference>
<dbReference type="SUPFAM" id="SSF51294">
    <property type="entry name" value="Hedgehog/intein (Hint) domain"/>
    <property type="match status" value="1"/>
</dbReference>
<evidence type="ECO:0000256" key="2">
    <source>
        <dbReference type="ARBA" id="ARBA00022813"/>
    </source>
</evidence>
<dbReference type="InterPro" id="IPR038718">
    <property type="entry name" value="SNF2-like_sf"/>
</dbReference>
<gene>
    <name evidence="5" type="ORF">LCGC14_0258350</name>
</gene>
<dbReference type="InterPro" id="IPR027417">
    <property type="entry name" value="P-loop_NTPase"/>
</dbReference>
<dbReference type="GO" id="GO:0031297">
    <property type="term" value="P:replication fork processing"/>
    <property type="evidence" value="ECO:0007669"/>
    <property type="project" value="TreeGrafter"/>
</dbReference>
<comment type="caution">
    <text evidence="5">The sequence shown here is derived from an EMBL/GenBank/DDBJ whole genome shotgun (WGS) entry which is preliminary data.</text>
</comment>
<dbReference type="Gene3D" id="2.170.16.10">
    <property type="entry name" value="Hedgehog/Intein (Hint) domain"/>
    <property type="match status" value="1"/>
</dbReference>
<dbReference type="AlphaFoldDB" id="A0A0F9U2C1"/>
<dbReference type="PANTHER" id="PTHR45766">
    <property type="entry name" value="DNA ANNEALING HELICASE AND ENDONUCLEASE ZRANB3 FAMILY MEMBER"/>
    <property type="match status" value="1"/>
</dbReference>
<organism evidence="5">
    <name type="scientific">marine sediment metagenome</name>
    <dbReference type="NCBI Taxonomy" id="412755"/>
    <lineage>
        <taxon>unclassified sequences</taxon>
        <taxon>metagenomes</taxon>
        <taxon>ecological metagenomes</taxon>
    </lineage>
</organism>
<dbReference type="Pfam" id="PF14528">
    <property type="entry name" value="LAGLIDADG_3"/>
    <property type="match status" value="1"/>
</dbReference>
<dbReference type="InterPro" id="IPR036844">
    <property type="entry name" value="Hint_dom_sf"/>
</dbReference>
<keyword evidence="1" id="KW-0378">Hydrolase</keyword>
<dbReference type="InterPro" id="IPR014001">
    <property type="entry name" value="Helicase_ATP-bd"/>
</dbReference>
<dbReference type="PROSITE" id="PS51192">
    <property type="entry name" value="HELICASE_ATP_BIND_1"/>
    <property type="match status" value="1"/>
</dbReference>
<sequence length="970" mass="109420">MRCSHPHARSVRVPAVKASYGQIELAGKFWVIQCEAHVRIRLKRVFGGVRKSAYDEVKLADSPETCRELLWFCDRYPMEITPRDYMQEQSDRHEREEQMVFEMVSGHVPPAEFDLALPLRDYQRIATDLALKTGGLLVADDVGLGKTACAIGVFTDLRTLPALVVTLTHLPIQWQRELNRFAPKLSTHIVKKGTPYDIKGGWPDVLIMNYHKLAGWADVLANRVRSVVFDEIQELRTGAEKSAKGAAANHIAKSVGFRMGLSATPIYNHGFEMFNVMECVRPGALGPEHEFRNEWVDNYGRVKDPQAFGTYLRDAGMMLRRTREDVQRELRPLTKVPHWISADFDAMDKVARSADELALAIVNPADLNQKDQFGAEREFNSLLRQATGVAKAPYVAEFVRMLLDRGEQVVLYGWHRVVYSLWLDRLKDYRPAMYTGSESPKQKDEAIQRFMDRDARVLLISLRSGAGLDGLQHHTRTVVFGELDWSPGVHEQCLSDDTEVLTRSGFCGRDDVEVGDEIAAFDLADSSIRWTPAQSKTDRPMYAGERMYAAVTEKTALRVTGEHRLVVRRSTRTTEGRGRSPWEIVLAQSVAGATRRFIPTCGFEDAPGVDLTDYELRLIGWFVTDGSFNGRFVTIFQAAHQPWNEDLVEVLDGCDLTWHRYTRQNPSGPMNLYCIPKGTLHRWSRNEVDRLREMLRNGLGYKDVSTALNRSAAAVGKKARKLESHGEGMPVAKRTVRGWLHLHDYLDKDLSPLLEQITRKQLIQLLRGIYMGDGAKSPKLKNVTRITSVNKLFMDRLQSLCVRRGFSATISRRKAKTSAGNTAYDIFISEAADASLPGANKRNGFAESPRTDRERVWCVTNEMGTLITRRNGKVAIVGNCIGRVHRDGQLDPVTAYYLLAEVGVDPFMSKVLGIKRTQIEGIKDPTGAAQPNYDVAGDSIKQLARDYLEQRKKTKGTEHAGNFDRVVYFD</sequence>
<reference evidence="5" key="1">
    <citation type="journal article" date="2015" name="Nature">
        <title>Complex archaea that bridge the gap between prokaryotes and eukaryotes.</title>
        <authorList>
            <person name="Spang A."/>
            <person name="Saw J.H."/>
            <person name="Jorgensen S.L."/>
            <person name="Zaremba-Niedzwiedzka K."/>
            <person name="Martijn J."/>
            <person name="Lind A.E."/>
            <person name="van Eijk R."/>
            <person name="Schleper C."/>
            <person name="Guy L."/>
            <person name="Ettema T.J."/>
        </authorList>
    </citation>
    <scope>NUCLEOTIDE SEQUENCE</scope>
</reference>
<keyword evidence="2" id="KW-0068">Autocatalytic cleavage</keyword>
<evidence type="ECO:0000259" key="4">
    <source>
        <dbReference type="PROSITE" id="PS51192"/>
    </source>
</evidence>
<feature type="domain" description="Helicase ATP-binding" evidence="4">
    <location>
        <begin position="127"/>
        <end position="283"/>
    </location>
</feature>
<dbReference type="GO" id="GO:0016787">
    <property type="term" value="F:hydrolase activity"/>
    <property type="evidence" value="ECO:0007669"/>
    <property type="project" value="UniProtKB-KW"/>
</dbReference>
<evidence type="ECO:0000313" key="5">
    <source>
        <dbReference type="EMBL" id="KKN87380.1"/>
    </source>
</evidence>
<dbReference type="InterPro" id="IPR004860">
    <property type="entry name" value="LAGLIDADG_dom"/>
</dbReference>
<evidence type="ECO:0000256" key="3">
    <source>
        <dbReference type="ARBA" id="ARBA00023000"/>
    </source>
</evidence>
<dbReference type="PROSITE" id="PS50817">
    <property type="entry name" value="INTEIN_N_TER"/>
    <property type="match status" value="1"/>
</dbReference>
<proteinExistence type="predicted"/>
<dbReference type="SMART" id="SM00306">
    <property type="entry name" value="HintN"/>
    <property type="match status" value="1"/>
</dbReference>
<keyword evidence="3" id="KW-0651">Protein splicing</keyword>
<dbReference type="InterPro" id="IPR006141">
    <property type="entry name" value="Intein_N"/>
</dbReference>
<evidence type="ECO:0000256" key="1">
    <source>
        <dbReference type="ARBA" id="ARBA00022801"/>
    </source>
</evidence>
<dbReference type="InterPro" id="IPR049730">
    <property type="entry name" value="SNF2/RAD54-like_C"/>
</dbReference>
<dbReference type="Gene3D" id="3.40.50.10810">
    <property type="entry name" value="Tandem AAA-ATPase domain"/>
    <property type="match status" value="1"/>
</dbReference>
<accession>A0A0F9U2C1</accession>
<dbReference type="PANTHER" id="PTHR45766:SF6">
    <property type="entry name" value="SWI_SNF-RELATED MATRIX-ASSOCIATED ACTIN-DEPENDENT REGULATOR OF CHROMATIN SUBFAMILY A-LIKE PROTEIN 1"/>
    <property type="match status" value="1"/>
</dbReference>
<dbReference type="Pfam" id="PF00176">
    <property type="entry name" value="SNF2-rel_dom"/>
    <property type="match status" value="1"/>
</dbReference>
<dbReference type="InterPro" id="IPR000330">
    <property type="entry name" value="SNF2_N"/>
</dbReference>
<dbReference type="EMBL" id="LAZR01000138">
    <property type="protein sequence ID" value="KKN87380.1"/>
    <property type="molecule type" value="Genomic_DNA"/>
</dbReference>
<dbReference type="SUPFAM" id="SSF52540">
    <property type="entry name" value="P-loop containing nucleoside triphosphate hydrolases"/>
    <property type="match status" value="2"/>
</dbReference>
<dbReference type="SUPFAM" id="SSF55608">
    <property type="entry name" value="Homing endonucleases"/>
    <property type="match status" value="1"/>
</dbReference>
<dbReference type="InterPro" id="IPR003587">
    <property type="entry name" value="Hint_dom_N"/>
</dbReference>
<dbReference type="SMART" id="SM00487">
    <property type="entry name" value="DEXDc"/>
    <property type="match status" value="1"/>
</dbReference>
<dbReference type="InterPro" id="IPR027434">
    <property type="entry name" value="Homing_endonucl"/>
</dbReference>
<dbReference type="Gene3D" id="3.10.28.10">
    <property type="entry name" value="Homing endonucleases"/>
    <property type="match status" value="1"/>
</dbReference>
<name>A0A0F9U2C1_9ZZZZ</name>